<protein>
    <submittedName>
        <fullName evidence="2">SoxR reducing system protein RseC</fullName>
    </submittedName>
</protein>
<organism evidence="2 3">
    <name type="scientific">Shewanella japonica</name>
    <dbReference type="NCBI Taxonomy" id="93973"/>
    <lineage>
        <taxon>Bacteria</taxon>
        <taxon>Pseudomonadati</taxon>
        <taxon>Pseudomonadota</taxon>
        <taxon>Gammaproteobacteria</taxon>
        <taxon>Alteromonadales</taxon>
        <taxon>Shewanellaceae</taxon>
        <taxon>Shewanella</taxon>
    </lineage>
</organism>
<reference evidence="2 3" key="1">
    <citation type="submission" date="2017-03" db="EMBL/GenBank/DDBJ databases">
        <title>Genome sequencing of Shewanella japonica KCTC 22435.</title>
        <authorList>
            <person name="Kim K.M."/>
        </authorList>
    </citation>
    <scope>NUCLEOTIDE SEQUENCE [LARGE SCALE GENOMIC DNA]</scope>
    <source>
        <strain evidence="2 3">KCTC 22435</strain>
    </source>
</reference>
<feature type="transmembrane region" description="Helical" evidence="1">
    <location>
        <begin position="147"/>
        <end position="164"/>
    </location>
</feature>
<proteinExistence type="predicted"/>
<dbReference type="PANTHER" id="PTHR35867:SF1">
    <property type="entry name" value="PROTEIN RSEC"/>
    <property type="match status" value="1"/>
</dbReference>
<gene>
    <name evidence="2" type="ORF">SJ2017_1232</name>
</gene>
<dbReference type="Proteomes" id="UP000191820">
    <property type="component" value="Chromosome"/>
</dbReference>
<sequence length="192" mass="20518">MANQSTPPKTTPNDNASTQLESNELLDASRSASLSQSMLEEVATVIAYDETGWVTVEIELKSACNHCSNNENCGTSTVAKAFSIKRQQFSLKSDKACEVGDLLKLALPESVILKAALLVYIFPLIGLFIGALIGLWFSHLLLINPDYSSIVMGALGGIGAWLLGKRQASKLEAESTPVITAYLGQGVSLQRG</sequence>
<evidence type="ECO:0000313" key="3">
    <source>
        <dbReference type="Proteomes" id="UP000191820"/>
    </source>
</evidence>
<dbReference type="InterPro" id="IPR007359">
    <property type="entry name" value="SigmaE_reg_RseC_MucC"/>
</dbReference>
<dbReference type="EMBL" id="CP020472">
    <property type="protein sequence ID" value="ARD21557.1"/>
    <property type="molecule type" value="Genomic_DNA"/>
</dbReference>
<evidence type="ECO:0000313" key="2">
    <source>
        <dbReference type="EMBL" id="ARD21557.1"/>
    </source>
</evidence>
<accession>A0ABN4YB32</accession>
<name>A0ABN4YB32_9GAMM</name>
<keyword evidence="1" id="KW-0812">Transmembrane</keyword>
<keyword evidence="1" id="KW-1133">Transmembrane helix</keyword>
<evidence type="ECO:0000256" key="1">
    <source>
        <dbReference type="SAM" id="Phobius"/>
    </source>
</evidence>
<dbReference type="Pfam" id="PF04246">
    <property type="entry name" value="RseC_MucC"/>
    <property type="match status" value="1"/>
</dbReference>
<keyword evidence="1" id="KW-0472">Membrane</keyword>
<dbReference type="PANTHER" id="PTHR35867">
    <property type="entry name" value="PROTEIN RSEC"/>
    <property type="match status" value="1"/>
</dbReference>
<keyword evidence="3" id="KW-1185">Reference proteome</keyword>
<feature type="transmembrane region" description="Helical" evidence="1">
    <location>
        <begin position="117"/>
        <end position="141"/>
    </location>
</feature>